<dbReference type="RefSeq" id="XP_046015765.1">
    <property type="nucleotide sequence ID" value="XM_046149723.1"/>
</dbReference>
<dbReference type="GO" id="GO:0061630">
    <property type="term" value="F:ubiquitin protein ligase activity"/>
    <property type="evidence" value="ECO:0007669"/>
    <property type="project" value="InterPro"/>
</dbReference>
<sequence>MEHILRCNALKCRKQLGDKAVVTTCRQVSDNDQQGFHIFCPDCAARLGLAGGRQDHRPSCPACSSPLTHPDDAVVTLLNPSEDYKTSVLSGLTPHTIIETASRGLSFWAYQTTQEVVYQEHLSKKLTEKYTDLNHHLERIINEANSQIANLQGKIHGIAMDHEVLQKKNEEIAQAYKDKTRKLLQIQELYDKLKQKTMLGQVQGAAEDAADSTIHGTHSASFDMSTLAPSHLYEHAPQEIIRQSAWQPHMMPPPPPPAHSRRIPAPSQTGHCKNELVMIAN</sequence>
<dbReference type="OrthoDB" id="441210at2759"/>
<comment type="caution">
    <text evidence="2">The sequence shown here is derived from an EMBL/GenBank/DDBJ whole genome shotgun (WGS) entry which is preliminary data.</text>
</comment>
<feature type="coiled-coil region" evidence="1">
    <location>
        <begin position="123"/>
        <end position="196"/>
    </location>
</feature>
<gene>
    <name evidence="2" type="ORF">B0I36DRAFT_239910</name>
</gene>
<proteinExistence type="predicted"/>
<keyword evidence="1" id="KW-0175">Coiled coil</keyword>
<evidence type="ECO:0000313" key="2">
    <source>
        <dbReference type="EMBL" id="KAH7035672.1"/>
    </source>
</evidence>
<dbReference type="Proteomes" id="UP000756346">
    <property type="component" value="Unassembled WGS sequence"/>
</dbReference>
<organism evidence="2 3">
    <name type="scientific">Microdochium trichocladiopsis</name>
    <dbReference type="NCBI Taxonomy" id="1682393"/>
    <lineage>
        <taxon>Eukaryota</taxon>
        <taxon>Fungi</taxon>
        <taxon>Dikarya</taxon>
        <taxon>Ascomycota</taxon>
        <taxon>Pezizomycotina</taxon>
        <taxon>Sordariomycetes</taxon>
        <taxon>Xylariomycetidae</taxon>
        <taxon>Xylariales</taxon>
        <taxon>Microdochiaceae</taxon>
        <taxon>Microdochium</taxon>
    </lineage>
</organism>
<protein>
    <recommendedName>
        <fullName evidence="4">RING-type domain-containing protein</fullName>
    </recommendedName>
</protein>
<evidence type="ECO:0008006" key="4">
    <source>
        <dbReference type="Google" id="ProtNLM"/>
    </source>
</evidence>
<reference evidence="2" key="1">
    <citation type="journal article" date="2021" name="Nat. Commun.">
        <title>Genetic determinants of endophytism in the Arabidopsis root mycobiome.</title>
        <authorList>
            <person name="Mesny F."/>
            <person name="Miyauchi S."/>
            <person name="Thiergart T."/>
            <person name="Pickel B."/>
            <person name="Atanasova L."/>
            <person name="Karlsson M."/>
            <person name="Huettel B."/>
            <person name="Barry K.W."/>
            <person name="Haridas S."/>
            <person name="Chen C."/>
            <person name="Bauer D."/>
            <person name="Andreopoulos W."/>
            <person name="Pangilinan J."/>
            <person name="LaButti K."/>
            <person name="Riley R."/>
            <person name="Lipzen A."/>
            <person name="Clum A."/>
            <person name="Drula E."/>
            <person name="Henrissat B."/>
            <person name="Kohler A."/>
            <person name="Grigoriev I.V."/>
            <person name="Martin F.M."/>
            <person name="Hacquard S."/>
        </authorList>
    </citation>
    <scope>NUCLEOTIDE SEQUENCE</scope>
    <source>
        <strain evidence="2">MPI-CAGE-CH-0230</strain>
    </source>
</reference>
<dbReference type="GO" id="GO:0007131">
    <property type="term" value="P:reciprocal meiotic recombination"/>
    <property type="evidence" value="ECO:0007669"/>
    <property type="project" value="InterPro"/>
</dbReference>
<dbReference type="PANTHER" id="PTHR14305:SF0">
    <property type="entry name" value="E3 UBIQUITIN-PROTEIN LIGASE CCNB1IP1"/>
    <property type="match status" value="1"/>
</dbReference>
<dbReference type="PANTHER" id="PTHR14305">
    <property type="entry name" value="E3 UBIQUITIN-PROTEIN LIGASE CCNB1IP1"/>
    <property type="match status" value="1"/>
</dbReference>
<keyword evidence="3" id="KW-1185">Reference proteome</keyword>
<evidence type="ECO:0000256" key="1">
    <source>
        <dbReference type="SAM" id="Coils"/>
    </source>
</evidence>
<evidence type="ECO:0000313" key="3">
    <source>
        <dbReference type="Proteomes" id="UP000756346"/>
    </source>
</evidence>
<dbReference type="AlphaFoldDB" id="A0A9P9BTN6"/>
<accession>A0A9P9BTN6</accession>
<dbReference type="InterPro" id="IPR042448">
    <property type="entry name" value="CCNB1IP1"/>
</dbReference>
<dbReference type="GO" id="GO:0000795">
    <property type="term" value="C:synaptonemal complex"/>
    <property type="evidence" value="ECO:0007669"/>
    <property type="project" value="InterPro"/>
</dbReference>
<name>A0A9P9BTN6_9PEZI</name>
<dbReference type="EMBL" id="JAGTJQ010000003">
    <property type="protein sequence ID" value="KAH7035672.1"/>
    <property type="molecule type" value="Genomic_DNA"/>
</dbReference>
<dbReference type="GeneID" id="70179269"/>